<dbReference type="GO" id="GO:0046983">
    <property type="term" value="F:protein dimerization activity"/>
    <property type="evidence" value="ECO:0007669"/>
    <property type="project" value="InterPro"/>
</dbReference>
<dbReference type="PANTHER" id="PTHR46289:SF14">
    <property type="entry name" value="DUF4371 DOMAIN-CONTAINING PROTEIN"/>
    <property type="match status" value="1"/>
</dbReference>
<feature type="domain" description="HAT C-terminal dimerisation" evidence="2">
    <location>
        <begin position="471"/>
        <end position="531"/>
    </location>
</feature>
<dbReference type="EMBL" id="VYZN01000011">
    <property type="protein sequence ID" value="KAE9542310.1"/>
    <property type="molecule type" value="Genomic_DNA"/>
</dbReference>
<feature type="region of interest" description="Disordered" evidence="1">
    <location>
        <begin position="31"/>
        <end position="55"/>
    </location>
</feature>
<dbReference type="Pfam" id="PF05699">
    <property type="entry name" value="Dimer_Tnp_hAT"/>
    <property type="match status" value="1"/>
</dbReference>
<evidence type="ECO:0000313" key="4">
    <source>
        <dbReference type="Proteomes" id="UP000475862"/>
    </source>
</evidence>
<comment type="caution">
    <text evidence="3">The sequence shown here is derived from an EMBL/GenBank/DDBJ whole genome shotgun (WGS) entry which is preliminary data.</text>
</comment>
<dbReference type="PANTHER" id="PTHR46289">
    <property type="entry name" value="52 KDA REPRESSOR OF THE INHIBITOR OF THE PROTEIN KINASE-LIKE PROTEIN-RELATED"/>
    <property type="match status" value="1"/>
</dbReference>
<keyword evidence="4" id="KW-1185">Reference proteome</keyword>
<feature type="compositionally biased region" description="Polar residues" evidence="1">
    <location>
        <begin position="31"/>
        <end position="46"/>
    </location>
</feature>
<dbReference type="InterPro" id="IPR008906">
    <property type="entry name" value="HATC_C_dom"/>
</dbReference>
<organism evidence="3 4">
    <name type="scientific">Aphis glycines</name>
    <name type="common">Soybean aphid</name>
    <dbReference type="NCBI Taxonomy" id="307491"/>
    <lineage>
        <taxon>Eukaryota</taxon>
        <taxon>Metazoa</taxon>
        <taxon>Ecdysozoa</taxon>
        <taxon>Arthropoda</taxon>
        <taxon>Hexapoda</taxon>
        <taxon>Insecta</taxon>
        <taxon>Pterygota</taxon>
        <taxon>Neoptera</taxon>
        <taxon>Paraneoptera</taxon>
        <taxon>Hemiptera</taxon>
        <taxon>Sternorrhyncha</taxon>
        <taxon>Aphidomorpha</taxon>
        <taxon>Aphidoidea</taxon>
        <taxon>Aphididae</taxon>
        <taxon>Aphidini</taxon>
        <taxon>Aphis</taxon>
        <taxon>Aphis</taxon>
    </lineage>
</organism>
<dbReference type="AlphaFoldDB" id="A0A6G0U0J7"/>
<dbReference type="Proteomes" id="UP000475862">
    <property type="component" value="Unassembled WGS sequence"/>
</dbReference>
<name>A0A6G0U0J7_APHGL</name>
<gene>
    <name evidence="3" type="ORF">AGLY_003437</name>
</gene>
<evidence type="ECO:0000259" key="2">
    <source>
        <dbReference type="Pfam" id="PF05699"/>
    </source>
</evidence>
<protein>
    <recommendedName>
        <fullName evidence="2">HAT C-terminal dimerisation domain-containing protein</fullName>
    </recommendedName>
</protein>
<dbReference type="OrthoDB" id="6585121at2759"/>
<dbReference type="InterPro" id="IPR052958">
    <property type="entry name" value="IFN-induced_PKR_regulator"/>
</dbReference>
<reference evidence="3 4" key="1">
    <citation type="submission" date="2019-08" db="EMBL/GenBank/DDBJ databases">
        <title>The genome of the soybean aphid Biotype 1, its phylome, world population structure and adaptation to the North American continent.</title>
        <authorList>
            <person name="Giordano R."/>
            <person name="Donthu R.K."/>
            <person name="Hernandez A.G."/>
            <person name="Wright C.L."/>
            <person name="Zimin A.V."/>
        </authorList>
    </citation>
    <scope>NUCLEOTIDE SEQUENCE [LARGE SCALE GENOMIC DNA]</scope>
    <source>
        <tissue evidence="3">Whole aphids</tissue>
    </source>
</reference>
<accession>A0A6G0U0J7</accession>
<evidence type="ECO:0000313" key="3">
    <source>
        <dbReference type="EMBL" id="KAE9542310.1"/>
    </source>
</evidence>
<proteinExistence type="predicted"/>
<sequence>MIVASFYYSDFSQADDHIVTIDKKNVTFETPSTDNDIIQPTETNANAGEPSTISTTSPTEIEKIENKTINIDSAFDHDIGRYFGKYIKLNDFTKFQLLENPWHPSNTYNFPFSLHSKGDLHRGFYFKYCVLFSDEYGFHQSSSELGKLVKKSLTSFAKLYGKDGYLTTHENSKYHKDAVQENRSRLRPTIETIILCGRQNILLRGHRDDGYVLEQNLKTIESVSSSIRSEDIEGEERRLSGKVLGHIVIDFCKKYTFELEKCVGIGTDNRAVMPSKINGTTLPLSRLLQSTKLDAVFAIDAFNDVTSVLQTKQENADSVFQQIFKKAQNMASKLDVEIIKPRIVKKSVYRANQLNLDSIPEVFYRISIYIPILDSDINDLQNYFSEDVLNSFDLRLLMPAIIDFKALKKSEEANKTKLIKLMKLSEIYGGILKNNAICLEAEYDVWPAKWNRVKMNNGRIPETALEVLDVCDVDMFPAIHTLIHILATLPVSVATAESSFSTLRRLKTWLRTRMVEDRLNGLALMHIHRNISIDIEQVIDRFAKNKNRKLDFVL</sequence>
<evidence type="ECO:0000256" key="1">
    <source>
        <dbReference type="SAM" id="MobiDB-lite"/>
    </source>
</evidence>